<proteinExistence type="predicted"/>
<reference evidence="1 2" key="1">
    <citation type="journal article" date="2014" name="Genome Announc.">
        <title>Draft Genome Sequence of Streptomyces roseochromogenes subsp. oscitans DS 12.976, Producer of the Aminocoumarin Antibiotic Clorobiocin.</title>
        <authorList>
            <person name="Ruckert C."/>
            <person name="Kalinowski J."/>
            <person name="Heide L."/>
            <person name="Apel A.K."/>
        </authorList>
    </citation>
    <scope>NUCLEOTIDE SEQUENCE [LARGE SCALE GENOMIC DNA]</scope>
    <source>
        <strain evidence="1 2">DS 12.976</strain>
    </source>
</reference>
<dbReference type="EMBL" id="AWQX01000344">
    <property type="protein sequence ID" value="EST20739.1"/>
    <property type="molecule type" value="Genomic_DNA"/>
</dbReference>
<dbReference type="STRING" id="1352936.M878_38940"/>
<protein>
    <submittedName>
        <fullName evidence="1">Uncharacterized protein</fullName>
    </submittedName>
</protein>
<sequence>MGPGREDLADEHRLRLRAGVGDAVGQDEDAVAAIGGLDEGDRTTPLVLIPASTRVPMPRSLSCWWRSVVEAEP</sequence>
<gene>
    <name evidence="1" type="ORF">M878_38940</name>
</gene>
<dbReference type="HOGENOM" id="CLU_2703392_0_0_11"/>
<evidence type="ECO:0000313" key="1">
    <source>
        <dbReference type="EMBL" id="EST20739.1"/>
    </source>
</evidence>
<evidence type="ECO:0000313" key="2">
    <source>
        <dbReference type="Proteomes" id="UP000017984"/>
    </source>
</evidence>
<dbReference type="AlphaFoldDB" id="V6JV36"/>
<comment type="caution">
    <text evidence="1">The sequence shown here is derived from an EMBL/GenBank/DDBJ whole genome shotgun (WGS) entry which is preliminary data.</text>
</comment>
<accession>V6JV36</accession>
<name>V6JV36_STRRC</name>
<dbReference type="Proteomes" id="UP000017984">
    <property type="component" value="Chromosome"/>
</dbReference>
<keyword evidence="2" id="KW-1185">Reference proteome</keyword>
<organism evidence="1 2">
    <name type="scientific">Streptomyces roseochromogenus subsp. oscitans DS 12.976</name>
    <dbReference type="NCBI Taxonomy" id="1352936"/>
    <lineage>
        <taxon>Bacteria</taxon>
        <taxon>Bacillati</taxon>
        <taxon>Actinomycetota</taxon>
        <taxon>Actinomycetes</taxon>
        <taxon>Kitasatosporales</taxon>
        <taxon>Streptomycetaceae</taxon>
        <taxon>Streptomyces</taxon>
    </lineage>
</organism>